<dbReference type="EMBL" id="VCKZ01000075">
    <property type="protein sequence ID" value="TMR39979.1"/>
    <property type="molecule type" value="Genomic_DNA"/>
</dbReference>
<dbReference type="RefSeq" id="WP_138636610.1">
    <property type="nucleotide sequence ID" value="NZ_JASWDG010000016.1"/>
</dbReference>
<dbReference type="Pfam" id="PF00117">
    <property type="entry name" value="GATase"/>
    <property type="match status" value="1"/>
</dbReference>
<dbReference type="GO" id="GO:0005829">
    <property type="term" value="C:cytosol"/>
    <property type="evidence" value="ECO:0007669"/>
    <property type="project" value="TreeGrafter"/>
</dbReference>
<gene>
    <name evidence="2" type="ORF">ETD96_13145</name>
</gene>
<evidence type="ECO:0000313" key="2">
    <source>
        <dbReference type="EMBL" id="TMR39979.1"/>
    </source>
</evidence>
<reference evidence="2 3" key="1">
    <citation type="submission" date="2019-05" db="EMBL/GenBank/DDBJ databases">
        <title>Draft genome sequence of Actinomadura geliboluensis A8036.</title>
        <authorList>
            <person name="Saricaoglu S."/>
            <person name="Isik K."/>
        </authorList>
    </citation>
    <scope>NUCLEOTIDE SEQUENCE [LARGE SCALE GENOMIC DNA]</scope>
    <source>
        <strain evidence="2 3">A8036</strain>
    </source>
</reference>
<dbReference type="Gene3D" id="3.40.50.880">
    <property type="match status" value="1"/>
</dbReference>
<keyword evidence="2" id="KW-0315">Glutamine amidotransferase</keyword>
<proteinExistence type="predicted"/>
<evidence type="ECO:0000259" key="1">
    <source>
        <dbReference type="Pfam" id="PF00117"/>
    </source>
</evidence>
<keyword evidence="2" id="KW-0808">Transferase</keyword>
<name>A0A5S4H4M9_9ACTN</name>
<dbReference type="GO" id="GO:0016740">
    <property type="term" value="F:transferase activity"/>
    <property type="evidence" value="ECO:0007669"/>
    <property type="project" value="UniProtKB-KW"/>
</dbReference>
<dbReference type="AlphaFoldDB" id="A0A5S4H4M9"/>
<dbReference type="PANTHER" id="PTHR42695">
    <property type="entry name" value="GLUTAMINE AMIDOTRANSFERASE YLR126C-RELATED"/>
    <property type="match status" value="1"/>
</dbReference>
<keyword evidence="3" id="KW-1185">Reference proteome</keyword>
<dbReference type="OrthoDB" id="5196541at2"/>
<dbReference type="PROSITE" id="PS51273">
    <property type="entry name" value="GATASE_TYPE_1"/>
    <property type="match status" value="1"/>
</dbReference>
<protein>
    <submittedName>
        <fullName evidence="2">Type 1 glutamine amidotransferase</fullName>
    </submittedName>
</protein>
<dbReference type="SUPFAM" id="SSF52317">
    <property type="entry name" value="Class I glutamine amidotransferase-like"/>
    <property type="match status" value="1"/>
</dbReference>
<evidence type="ECO:0000313" key="3">
    <source>
        <dbReference type="Proteomes" id="UP000305238"/>
    </source>
</evidence>
<dbReference type="Proteomes" id="UP000305238">
    <property type="component" value="Unassembled WGS sequence"/>
</dbReference>
<dbReference type="CDD" id="cd01741">
    <property type="entry name" value="GATase1_1"/>
    <property type="match status" value="1"/>
</dbReference>
<accession>A0A5S4H4M9</accession>
<feature type="domain" description="Glutamine amidotransferase" evidence="1">
    <location>
        <begin position="75"/>
        <end position="178"/>
    </location>
</feature>
<dbReference type="InterPro" id="IPR017926">
    <property type="entry name" value="GATASE"/>
</dbReference>
<dbReference type="PANTHER" id="PTHR42695:SF5">
    <property type="entry name" value="GLUTAMINE AMIDOTRANSFERASE YLR126C-RELATED"/>
    <property type="match status" value="1"/>
</dbReference>
<sequence length="245" mass="25606">MRALLIQHDHVALPGPVGDRLAARGYDVTELPVVPAGRRAAPDVRCAFPDPLGWDLIVPMGAPWSVDDPGVASWVVPELDLLARAHAAGVPVLGICFGGQALAAALGGGVERAPRTEAGWVAVETADPALVPPGPWFQLHRDRWRPPPGAAEIARTPVGSQAFVTGRSMGLQFHPEITAAGFALWLADGAGALMRAAGADPDAVMAEVVRAEPDAVRRTRSLVDAFLDRAASVGPHDGDRHPNGL</sequence>
<dbReference type="InterPro" id="IPR029062">
    <property type="entry name" value="Class_I_gatase-like"/>
</dbReference>
<comment type="caution">
    <text evidence="2">The sequence shown here is derived from an EMBL/GenBank/DDBJ whole genome shotgun (WGS) entry which is preliminary data.</text>
</comment>
<dbReference type="InterPro" id="IPR044992">
    <property type="entry name" value="ChyE-like"/>
</dbReference>
<organism evidence="2 3">
    <name type="scientific">Actinomadura geliboluensis</name>
    <dbReference type="NCBI Taxonomy" id="882440"/>
    <lineage>
        <taxon>Bacteria</taxon>
        <taxon>Bacillati</taxon>
        <taxon>Actinomycetota</taxon>
        <taxon>Actinomycetes</taxon>
        <taxon>Streptosporangiales</taxon>
        <taxon>Thermomonosporaceae</taxon>
        <taxon>Actinomadura</taxon>
    </lineage>
</organism>